<evidence type="ECO:0000256" key="10">
    <source>
        <dbReference type="ARBA" id="ARBA00047821"/>
    </source>
</evidence>
<dbReference type="EC" id="2.3.1.257" evidence="4"/>
<dbReference type="AlphaFoldDB" id="A0AAV9GVR5"/>
<feature type="domain" description="N-acetyltransferase" evidence="12">
    <location>
        <begin position="58"/>
        <end position="210"/>
    </location>
</feature>
<accession>A0AAV9GVR5</accession>
<sequence>MKPNRQRAPTSQIDLANRKTDEQFIAEYLAPGTLENPSSWTTEWTHPKSSELYTLTLSSPANLTPDDLQCCFALIEETSRPDYENSAGKWHPAKKLKEMKSPELRYIIARNTTNNAIRGFTSLMPTYEEGEPVVYCYEIHLKPELKGTGLGALLMSFHTTVAKNIPIITKVMLTCFLSNQHGLKFYRRLGFETDEISPVPRKLRFGKVFDPDYVILSKRVRSDL</sequence>
<dbReference type="GO" id="GO:0005737">
    <property type="term" value="C:cytoplasm"/>
    <property type="evidence" value="ECO:0007669"/>
    <property type="project" value="UniProtKB-SubCell"/>
</dbReference>
<reference evidence="13" key="1">
    <citation type="journal article" date="2023" name="Mol. Phylogenet. Evol.">
        <title>Genome-scale phylogeny and comparative genomics of the fungal order Sordariales.</title>
        <authorList>
            <person name="Hensen N."/>
            <person name="Bonometti L."/>
            <person name="Westerberg I."/>
            <person name="Brannstrom I.O."/>
            <person name="Guillou S."/>
            <person name="Cros-Aarteil S."/>
            <person name="Calhoun S."/>
            <person name="Haridas S."/>
            <person name="Kuo A."/>
            <person name="Mondo S."/>
            <person name="Pangilinan J."/>
            <person name="Riley R."/>
            <person name="LaButti K."/>
            <person name="Andreopoulos B."/>
            <person name="Lipzen A."/>
            <person name="Chen C."/>
            <person name="Yan M."/>
            <person name="Daum C."/>
            <person name="Ng V."/>
            <person name="Clum A."/>
            <person name="Steindorff A."/>
            <person name="Ohm R.A."/>
            <person name="Martin F."/>
            <person name="Silar P."/>
            <person name="Natvig D.O."/>
            <person name="Lalanne C."/>
            <person name="Gautier V."/>
            <person name="Ament-Velasquez S.L."/>
            <person name="Kruys A."/>
            <person name="Hutchinson M.I."/>
            <person name="Powell A.J."/>
            <person name="Barry K."/>
            <person name="Miller A.N."/>
            <person name="Grigoriev I.V."/>
            <person name="Debuchy R."/>
            <person name="Gladieux P."/>
            <person name="Hiltunen Thoren M."/>
            <person name="Johannesson H."/>
        </authorList>
    </citation>
    <scope>NUCLEOTIDE SEQUENCE</scope>
    <source>
        <strain evidence="13">PSN243</strain>
    </source>
</reference>
<evidence type="ECO:0000256" key="9">
    <source>
        <dbReference type="ARBA" id="ARBA00023315"/>
    </source>
</evidence>
<evidence type="ECO:0000256" key="4">
    <source>
        <dbReference type="ARBA" id="ARBA00012950"/>
    </source>
</evidence>
<dbReference type="Gene3D" id="3.40.630.30">
    <property type="match status" value="1"/>
</dbReference>
<dbReference type="PANTHER" id="PTHR20531">
    <property type="entry name" value="N-ALPHA-ACETYLTRANSFERASE 40"/>
    <property type="match status" value="1"/>
</dbReference>
<comment type="similarity">
    <text evidence="3">Belongs to the acetyltransferase family. NAA40 subfamily.</text>
</comment>
<comment type="subcellular location">
    <subcellularLocation>
        <location evidence="2">Cytoplasm</location>
    </subcellularLocation>
    <subcellularLocation>
        <location evidence="1">Nucleus</location>
    </subcellularLocation>
</comment>
<evidence type="ECO:0000313" key="13">
    <source>
        <dbReference type="EMBL" id="KAK4452157.1"/>
    </source>
</evidence>
<proteinExistence type="inferred from homology"/>
<dbReference type="GO" id="GO:0010485">
    <property type="term" value="F:histone H4 acetyltransferase activity"/>
    <property type="evidence" value="ECO:0007669"/>
    <property type="project" value="InterPro"/>
</dbReference>
<name>A0AAV9GVR5_9PEZI</name>
<comment type="caution">
    <text evidence="13">The sequence shown here is derived from an EMBL/GenBank/DDBJ whole genome shotgun (WGS) entry which is preliminary data.</text>
</comment>
<protein>
    <recommendedName>
        <fullName evidence="5">N-alpha-acetyltransferase 40</fullName>
        <ecNumber evidence="4">2.3.1.257</ecNumber>
    </recommendedName>
</protein>
<dbReference type="PANTHER" id="PTHR20531:SF1">
    <property type="entry name" value="N-ALPHA-ACETYLTRANSFERASE 40"/>
    <property type="match status" value="1"/>
</dbReference>
<evidence type="ECO:0000256" key="2">
    <source>
        <dbReference type="ARBA" id="ARBA00004496"/>
    </source>
</evidence>
<dbReference type="GO" id="GO:0043998">
    <property type="term" value="F:histone H2A acetyltransferase activity"/>
    <property type="evidence" value="ECO:0007669"/>
    <property type="project" value="InterPro"/>
</dbReference>
<evidence type="ECO:0000256" key="5">
    <source>
        <dbReference type="ARBA" id="ARBA00015043"/>
    </source>
</evidence>
<reference evidence="13" key="2">
    <citation type="submission" date="2023-05" db="EMBL/GenBank/DDBJ databases">
        <authorList>
            <consortium name="Lawrence Berkeley National Laboratory"/>
            <person name="Steindorff A."/>
            <person name="Hensen N."/>
            <person name="Bonometti L."/>
            <person name="Westerberg I."/>
            <person name="Brannstrom I.O."/>
            <person name="Guillou S."/>
            <person name="Cros-Aarteil S."/>
            <person name="Calhoun S."/>
            <person name="Haridas S."/>
            <person name="Kuo A."/>
            <person name="Mondo S."/>
            <person name="Pangilinan J."/>
            <person name="Riley R."/>
            <person name="Labutti K."/>
            <person name="Andreopoulos B."/>
            <person name="Lipzen A."/>
            <person name="Chen C."/>
            <person name="Yanf M."/>
            <person name="Daum C."/>
            <person name="Ng V."/>
            <person name="Clum A."/>
            <person name="Ohm R."/>
            <person name="Martin F."/>
            <person name="Silar P."/>
            <person name="Natvig D."/>
            <person name="Lalanne C."/>
            <person name="Gautier V."/>
            <person name="Ament-Velasquez S.L."/>
            <person name="Kruys A."/>
            <person name="Hutchinson M.I."/>
            <person name="Powell A.J."/>
            <person name="Barry K."/>
            <person name="Miller A.N."/>
            <person name="Grigoriev I.V."/>
            <person name="Debuchy R."/>
            <person name="Gladieux P."/>
            <person name="Thoren M.H."/>
            <person name="Johannesson H."/>
        </authorList>
    </citation>
    <scope>NUCLEOTIDE SEQUENCE</scope>
    <source>
        <strain evidence="13">PSN243</strain>
    </source>
</reference>
<keyword evidence="7" id="KW-0808">Transferase</keyword>
<evidence type="ECO:0000256" key="3">
    <source>
        <dbReference type="ARBA" id="ARBA00008870"/>
    </source>
</evidence>
<gene>
    <name evidence="13" type="ORF">QBC34DRAFT_41481</name>
</gene>
<evidence type="ECO:0000256" key="11">
    <source>
        <dbReference type="ARBA" id="ARBA00049524"/>
    </source>
</evidence>
<dbReference type="Pfam" id="PF00583">
    <property type="entry name" value="Acetyltransf_1"/>
    <property type="match status" value="1"/>
</dbReference>
<dbReference type="InterPro" id="IPR039949">
    <property type="entry name" value="NAA40"/>
</dbReference>
<keyword evidence="14" id="KW-1185">Reference proteome</keyword>
<evidence type="ECO:0000259" key="12">
    <source>
        <dbReference type="PROSITE" id="PS51186"/>
    </source>
</evidence>
<evidence type="ECO:0000256" key="6">
    <source>
        <dbReference type="ARBA" id="ARBA00022490"/>
    </source>
</evidence>
<dbReference type="PROSITE" id="PS51186">
    <property type="entry name" value="GNAT"/>
    <property type="match status" value="1"/>
</dbReference>
<comment type="catalytic activity">
    <reaction evidence="11">
        <text>N-terminal L-seryl-[histone H4] + acetyl-CoA = N-terminal N(alpha)-acetyl-L-seryl-[histone H4] + CoA + H(+)</text>
        <dbReference type="Rhea" id="RHEA:50596"/>
        <dbReference type="Rhea" id="RHEA-COMP:12740"/>
        <dbReference type="Rhea" id="RHEA-COMP:12743"/>
        <dbReference type="ChEBI" id="CHEBI:15378"/>
        <dbReference type="ChEBI" id="CHEBI:57287"/>
        <dbReference type="ChEBI" id="CHEBI:57288"/>
        <dbReference type="ChEBI" id="CHEBI:64738"/>
        <dbReference type="ChEBI" id="CHEBI:83690"/>
        <dbReference type="EC" id="2.3.1.257"/>
    </reaction>
</comment>
<evidence type="ECO:0000256" key="8">
    <source>
        <dbReference type="ARBA" id="ARBA00023242"/>
    </source>
</evidence>
<dbReference type="Proteomes" id="UP001321760">
    <property type="component" value="Unassembled WGS sequence"/>
</dbReference>
<evidence type="ECO:0000256" key="7">
    <source>
        <dbReference type="ARBA" id="ARBA00022679"/>
    </source>
</evidence>
<dbReference type="InterPro" id="IPR016181">
    <property type="entry name" value="Acyl_CoA_acyltransferase"/>
</dbReference>
<dbReference type="SUPFAM" id="SSF55729">
    <property type="entry name" value="Acyl-CoA N-acyltransferases (Nat)"/>
    <property type="match status" value="1"/>
</dbReference>
<keyword evidence="9" id="KW-0012">Acyltransferase</keyword>
<dbReference type="InterPro" id="IPR000182">
    <property type="entry name" value="GNAT_dom"/>
</dbReference>
<keyword evidence="6" id="KW-0963">Cytoplasm</keyword>
<dbReference type="GO" id="GO:1990189">
    <property type="term" value="F:protein N-terminal-serine acetyltransferase activity"/>
    <property type="evidence" value="ECO:0007669"/>
    <property type="project" value="UniProtKB-EC"/>
</dbReference>
<evidence type="ECO:0000313" key="14">
    <source>
        <dbReference type="Proteomes" id="UP001321760"/>
    </source>
</evidence>
<keyword evidence="8" id="KW-0539">Nucleus</keyword>
<dbReference type="GO" id="GO:0005634">
    <property type="term" value="C:nucleus"/>
    <property type="evidence" value="ECO:0007669"/>
    <property type="project" value="UniProtKB-SubCell"/>
</dbReference>
<organism evidence="13 14">
    <name type="scientific">Podospora aff. communis PSN243</name>
    <dbReference type="NCBI Taxonomy" id="3040156"/>
    <lineage>
        <taxon>Eukaryota</taxon>
        <taxon>Fungi</taxon>
        <taxon>Dikarya</taxon>
        <taxon>Ascomycota</taxon>
        <taxon>Pezizomycotina</taxon>
        <taxon>Sordariomycetes</taxon>
        <taxon>Sordariomycetidae</taxon>
        <taxon>Sordariales</taxon>
        <taxon>Podosporaceae</taxon>
        <taxon>Podospora</taxon>
    </lineage>
</organism>
<comment type="catalytic activity">
    <reaction evidence="10">
        <text>N-terminal L-seryl-[histone H2A] + acetyl-CoA = N-terminal N(alpha)-acetyl-L-seryl-[histone H2A] + CoA + H(+)</text>
        <dbReference type="Rhea" id="RHEA:50600"/>
        <dbReference type="Rhea" id="RHEA-COMP:12742"/>
        <dbReference type="Rhea" id="RHEA-COMP:12744"/>
        <dbReference type="ChEBI" id="CHEBI:15378"/>
        <dbReference type="ChEBI" id="CHEBI:57287"/>
        <dbReference type="ChEBI" id="CHEBI:57288"/>
        <dbReference type="ChEBI" id="CHEBI:64738"/>
        <dbReference type="ChEBI" id="CHEBI:83690"/>
        <dbReference type="EC" id="2.3.1.257"/>
    </reaction>
</comment>
<evidence type="ECO:0000256" key="1">
    <source>
        <dbReference type="ARBA" id="ARBA00004123"/>
    </source>
</evidence>
<dbReference type="EMBL" id="MU865925">
    <property type="protein sequence ID" value="KAK4452157.1"/>
    <property type="molecule type" value="Genomic_DNA"/>
</dbReference>